<keyword evidence="1" id="KW-0560">Oxidoreductase</keyword>
<dbReference type="KEGG" id="mec:Q7C_2246"/>
<dbReference type="GO" id="GO:0016491">
    <property type="term" value="F:oxidoreductase activity"/>
    <property type="evidence" value="ECO:0007669"/>
    <property type="project" value="UniProtKB-KW"/>
</dbReference>
<dbReference type="Gene3D" id="3.50.50.60">
    <property type="entry name" value="FAD/NAD(P)-binding domain"/>
    <property type="match status" value="1"/>
</dbReference>
<evidence type="ECO:0000256" key="1">
    <source>
        <dbReference type="ARBA" id="ARBA00023002"/>
    </source>
</evidence>
<protein>
    <submittedName>
        <fullName evidence="3">Glycerol-3-phosphate dehydrogenase</fullName>
    </submittedName>
</protein>
<name>I1YKD9_METFJ</name>
<dbReference type="PANTHER" id="PTHR13847:SF289">
    <property type="entry name" value="GLYCINE OXIDASE"/>
    <property type="match status" value="1"/>
</dbReference>
<reference evidence="3 4" key="1">
    <citation type="journal article" date="2012" name="J. Bacteriol.">
        <title>Complete genome sequences of Methylophaga sp. strain JAM1 and Methylophaga sp. strain JAM7.</title>
        <authorList>
            <person name="Villeneuve C."/>
            <person name="Martineau C."/>
            <person name="Mauffrey F."/>
            <person name="Villemur R."/>
        </authorList>
    </citation>
    <scope>NUCLEOTIDE SEQUENCE [LARGE SCALE GENOMIC DNA]</scope>
    <source>
        <strain evidence="3 4">JAM7</strain>
    </source>
</reference>
<sequence>MTSTAIDTDIVIIGAGIAGLWLHHRLNQLGYHALLLEAHQIGHAQTLAAQGIIHGGSKYALNGVLSNAAQAISAMPARWQACFHGSGEINLSQAKILADHQLLWSTQRLSSKLVSFFASKALQSRMQAIPKSARNGIFADPGFKGALYALDEPVVDVPSLLGCFQQNYGHRILHTGAATLKFIREGQGIHRLAIGDTLQIKAQHFIVTAGEGTGELLSHHHIQRPEMQLRPLQMLLCKSADPSSPLPAIYAHSLGSGSKPIATITSHSDQHGNMVWYLGGNIAEQGVGKSPDKLIREAQALLKQIMPWVSLPDLDWATVNINRAEPKQKGFSRPDSAFVESHDNLHIAWPTKLALAPDLSDQLISTLQNASTNQHSYPEVTVLPQATVATPLWDRAFS</sequence>
<gene>
    <name evidence="3" type="ordered locus">Q7C_2246</name>
</gene>
<dbReference type="PATRIC" id="fig|754477.3.peg.2213"/>
<organism evidence="3 4">
    <name type="scientific">Methylophaga frappieri (strain ATCC BAA-2434 / DSM 25690 / JAM7)</name>
    <dbReference type="NCBI Taxonomy" id="754477"/>
    <lineage>
        <taxon>Bacteria</taxon>
        <taxon>Pseudomonadati</taxon>
        <taxon>Pseudomonadota</taxon>
        <taxon>Gammaproteobacteria</taxon>
        <taxon>Thiotrichales</taxon>
        <taxon>Piscirickettsiaceae</taxon>
        <taxon>Methylophaga</taxon>
    </lineage>
</organism>
<feature type="domain" description="FAD dependent oxidoreductase" evidence="2">
    <location>
        <begin position="9"/>
        <end position="305"/>
    </location>
</feature>
<dbReference type="STRING" id="754477.Q7C_2246"/>
<accession>I1YKD9</accession>
<evidence type="ECO:0000313" key="4">
    <source>
        <dbReference type="Proteomes" id="UP000009145"/>
    </source>
</evidence>
<dbReference type="GO" id="GO:0005737">
    <property type="term" value="C:cytoplasm"/>
    <property type="evidence" value="ECO:0007669"/>
    <property type="project" value="TreeGrafter"/>
</dbReference>
<dbReference type="Proteomes" id="UP000009145">
    <property type="component" value="Chromosome"/>
</dbReference>
<dbReference type="AlphaFoldDB" id="I1YKD9"/>
<dbReference type="EMBL" id="CP003380">
    <property type="protein sequence ID" value="AFJ03382.1"/>
    <property type="molecule type" value="Genomic_DNA"/>
</dbReference>
<dbReference type="InterPro" id="IPR006076">
    <property type="entry name" value="FAD-dep_OxRdtase"/>
</dbReference>
<dbReference type="OrthoDB" id="211690at2"/>
<dbReference type="HOGENOM" id="CLU_705707_0_0_6"/>
<keyword evidence="4" id="KW-1185">Reference proteome</keyword>
<dbReference type="InterPro" id="IPR036188">
    <property type="entry name" value="FAD/NAD-bd_sf"/>
</dbReference>
<dbReference type="Pfam" id="PF01266">
    <property type="entry name" value="DAO"/>
    <property type="match status" value="1"/>
</dbReference>
<dbReference type="SUPFAM" id="SSF51905">
    <property type="entry name" value="FAD/NAD(P)-binding domain"/>
    <property type="match status" value="1"/>
</dbReference>
<proteinExistence type="predicted"/>
<evidence type="ECO:0000259" key="2">
    <source>
        <dbReference type="Pfam" id="PF01266"/>
    </source>
</evidence>
<dbReference type="PANTHER" id="PTHR13847">
    <property type="entry name" value="SARCOSINE DEHYDROGENASE-RELATED"/>
    <property type="match status" value="1"/>
</dbReference>
<dbReference type="RefSeq" id="WP_014704801.1">
    <property type="nucleotide sequence ID" value="NC_017856.1"/>
</dbReference>
<dbReference type="Gene3D" id="3.30.9.10">
    <property type="entry name" value="D-Amino Acid Oxidase, subunit A, domain 2"/>
    <property type="match status" value="1"/>
</dbReference>
<evidence type="ECO:0000313" key="3">
    <source>
        <dbReference type="EMBL" id="AFJ03382.1"/>
    </source>
</evidence>
<dbReference type="eggNOG" id="COG0665">
    <property type="taxonomic scope" value="Bacteria"/>
</dbReference>